<dbReference type="InterPro" id="IPR005183">
    <property type="entry name" value="DUF305_CopM-like"/>
</dbReference>
<dbReference type="InterPro" id="IPR012347">
    <property type="entry name" value="Ferritin-like"/>
</dbReference>
<protein>
    <submittedName>
        <fullName evidence="4">DUF305 domain-containing protein</fullName>
    </submittedName>
</protein>
<dbReference type="Pfam" id="PF03713">
    <property type="entry name" value="DUF305"/>
    <property type="match status" value="1"/>
</dbReference>
<feature type="chain" id="PRO_5038742236" evidence="2">
    <location>
        <begin position="25"/>
        <end position="210"/>
    </location>
</feature>
<proteinExistence type="predicted"/>
<gene>
    <name evidence="4" type="ORF">BKG76_12850</name>
</gene>
<evidence type="ECO:0000256" key="2">
    <source>
        <dbReference type="SAM" id="SignalP"/>
    </source>
</evidence>
<feature type="domain" description="DUF305" evidence="3">
    <location>
        <begin position="65"/>
        <end position="208"/>
    </location>
</feature>
<reference evidence="4 5" key="1">
    <citation type="submission" date="2016-10" db="EMBL/GenBank/DDBJ databases">
        <title>Evaluation of Human, Veterinary and Environmental Mycobacterium chelonae Isolates by Core Genome Phylogenomic Analysis, Targeted Gene Comparison, and Anti-microbial Susceptibility Patterns: A Tale of Mistaken Identities.</title>
        <authorList>
            <person name="Fogelson S.B."/>
            <person name="Camus A.C."/>
            <person name="Lorenz W."/>
            <person name="Vasireddy R."/>
            <person name="Vasireddy S."/>
            <person name="Smith T."/>
            <person name="Brown-Elliott B.A."/>
            <person name="Wallace R.J.Jr."/>
            <person name="Hasan N.A."/>
            <person name="Reischl U."/>
            <person name="Sanchez S."/>
        </authorList>
    </citation>
    <scope>NUCLEOTIDE SEQUENCE [LARGE SCALE GENOMIC DNA]</scope>
    <source>
        <strain evidence="4 5">1559</strain>
    </source>
</reference>
<dbReference type="RefSeq" id="WP_070937979.1">
    <property type="nucleotide sequence ID" value="NZ_MLIK01000019.1"/>
</dbReference>
<dbReference type="GeneID" id="57167690"/>
<dbReference type="PROSITE" id="PS51257">
    <property type="entry name" value="PROKAR_LIPOPROTEIN"/>
    <property type="match status" value="1"/>
</dbReference>
<dbReference type="PANTHER" id="PTHR36933">
    <property type="entry name" value="SLL0788 PROTEIN"/>
    <property type="match status" value="1"/>
</dbReference>
<dbReference type="STRING" id="948102.BKG76_12850"/>
<dbReference type="EMBL" id="MLIK01000019">
    <property type="protein sequence ID" value="OHU21512.1"/>
    <property type="molecule type" value="Genomic_DNA"/>
</dbReference>
<feature type="compositionally biased region" description="Basic and acidic residues" evidence="1">
    <location>
        <begin position="27"/>
        <end position="38"/>
    </location>
</feature>
<dbReference type="AlphaFoldDB" id="A0A1S1L977"/>
<organism evidence="4 5">
    <name type="scientific">Mycobacteroides franklinii</name>
    <dbReference type="NCBI Taxonomy" id="948102"/>
    <lineage>
        <taxon>Bacteria</taxon>
        <taxon>Bacillati</taxon>
        <taxon>Actinomycetota</taxon>
        <taxon>Actinomycetes</taxon>
        <taxon>Mycobacteriales</taxon>
        <taxon>Mycobacteriaceae</taxon>
        <taxon>Mycobacteroides</taxon>
    </lineage>
</organism>
<accession>A0A1S1L977</accession>
<feature type="region of interest" description="Disordered" evidence="1">
    <location>
        <begin position="25"/>
        <end position="58"/>
    </location>
</feature>
<evidence type="ECO:0000259" key="3">
    <source>
        <dbReference type="Pfam" id="PF03713"/>
    </source>
</evidence>
<name>A0A1S1L977_9MYCO</name>
<evidence type="ECO:0000313" key="4">
    <source>
        <dbReference type="EMBL" id="OHU21512.1"/>
    </source>
</evidence>
<sequence>MRNRTRTAFLASTAAAVLILSACSSDNKGDESKSEHSGHSGMPGMTTTLDTNSAAAPVSDHNDADVTFAQQMIMHHQQAVEMSKLTEGRTVNPAVLDLAKNIETAQQPEIDTFTEWLKNWNQPTMPEGHDPAGHMPGMVDTPVLDRMKTLNGEVFDQLWLQSMIAHHQGAIAMSNAELSGGQYPAAKQLAQQIIDNQQPEIDTMQGLLKG</sequence>
<dbReference type="PANTHER" id="PTHR36933:SF1">
    <property type="entry name" value="SLL0788 PROTEIN"/>
    <property type="match status" value="1"/>
</dbReference>
<evidence type="ECO:0000313" key="5">
    <source>
        <dbReference type="Proteomes" id="UP000179616"/>
    </source>
</evidence>
<keyword evidence="2" id="KW-0732">Signal</keyword>
<dbReference type="Proteomes" id="UP000179616">
    <property type="component" value="Unassembled WGS sequence"/>
</dbReference>
<dbReference type="Gene3D" id="1.20.1260.10">
    <property type="match status" value="1"/>
</dbReference>
<dbReference type="OrthoDB" id="26872at2"/>
<feature type="signal peptide" evidence="2">
    <location>
        <begin position="1"/>
        <end position="24"/>
    </location>
</feature>
<comment type="caution">
    <text evidence="4">The sequence shown here is derived from an EMBL/GenBank/DDBJ whole genome shotgun (WGS) entry which is preliminary data.</text>
</comment>
<feature type="compositionally biased region" description="Polar residues" evidence="1">
    <location>
        <begin position="45"/>
        <end position="54"/>
    </location>
</feature>
<evidence type="ECO:0000256" key="1">
    <source>
        <dbReference type="SAM" id="MobiDB-lite"/>
    </source>
</evidence>